<feature type="compositionally biased region" description="Polar residues" evidence="1">
    <location>
        <begin position="1"/>
        <end position="20"/>
    </location>
</feature>
<evidence type="ECO:0000313" key="3">
    <source>
        <dbReference type="Proteomes" id="UP000294933"/>
    </source>
</evidence>
<keyword evidence="3" id="KW-1185">Reference proteome</keyword>
<protein>
    <submittedName>
        <fullName evidence="2">Uncharacterized protein</fullName>
    </submittedName>
</protein>
<sequence length="141" mass="14939">MSSPNSLPVPSSDCTVATEKSQVRPPKLLAKGFLFARLHPRQPSAVPGTSQISGAAQNSSQTNSQIPVPPLFPADRNATSTRILLQDTKATMEACATRLGQLVTGVEQTMVEAKLIGKTLETSHDNVVAETVDVGGWSHSF</sequence>
<evidence type="ECO:0000256" key="1">
    <source>
        <dbReference type="SAM" id="MobiDB-lite"/>
    </source>
</evidence>
<feature type="compositionally biased region" description="Polar residues" evidence="1">
    <location>
        <begin position="47"/>
        <end position="66"/>
    </location>
</feature>
<accession>A0A4Y7Q870</accession>
<dbReference type="VEuPathDB" id="FungiDB:BD410DRAFT_153220"/>
<dbReference type="Proteomes" id="UP000294933">
    <property type="component" value="Unassembled WGS sequence"/>
</dbReference>
<reference evidence="2 3" key="1">
    <citation type="submission" date="2018-06" db="EMBL/GenBank/DDBJ databases">
        <title>A transcriptomic atlas of mushroom development highlights an independent origin of complex multicellularity.</title>
        <authorList>
            <consortium name="DOE Joint Genome Institute"/>
            <person name="Krizsan K."/>
            <person name="Almasi E."/>
            <person name="Merenyi Z."/>
            <person name="Sahu N."/>
            <person name="Viragh M."/>
            <person name="Koszo T."/>
            <person name="Mondo S."/>
            <person name="Kiss B."/>
            <person name="Balint B."/>
            <person name="Kues U."/>
            <person name="Barry K."/>
            <person name="Hegedus J.C."/>
            <person name="Henrissat B."/>
            <person name="Johnson J."/>
            <person name="Lipzen A."/>
            <person name="Ohm R."/>
            <person name="Nagy I."/>
            <person name="Pangilinan J."/>
            <person name="Yan J."/>
            <person name="Xiong Y."/>
            <person name="Grigoriev I.V."/>
            <person name="Hibbett D.S."/>
            <person name="Nagy L.G."/>
        </authorList>
    </citation>
    <scope>NUCLEOTIDE SEQUENCE [LARGE SCALE GENOMIC DNA]</scope>
    <source>
        <strain evidence="2 3">SZMC22713</strain>
    </source>
</reference>
<dbReference type="AlphaFoldDB" id="A0A4Y7Q870"/>
<evidence type="ECO:0000313" key="2">
    <source>
        <dbReference type="EMBL" id="TDL23857.1"/>
    </source>
</evidence>
<gene>
    <name evidence="2" type="ORF">BD410DRAFT_153220</name>
</gene>
<name>A0A4Y7Q870_9AGAM</name>
<dbReference type="OrthoDB" id="3270311at2759"/>
<feature type="region of interest" description="Disordered" evidence="1">
    <location>
        <begin position="1"/>
        <end position="23"/>
    </location>
</feature>
<feature type="region of interest" description="Disordered" evidence="1">
    <location>
        <begin position="40"/>
        <end position="74"/>
    </location>
</feature>
<proteinExistence type="predicted"/>
<organism evidence="2 3">
    <name type="scientific">Rickenella mellea</name>
    <dbReference type="NCBI Taxonomy" id="50990"/>
    <lineage>
        <taxon>Eukaryota</taxon>
        <taxon>Fungi</taxon>
        <taxon>Dikarya</taxon>
        <taxon>Basidiomycota</taxon>
        <taxon>Agaricomycotina</taxon>
        <taxon>Agaricomycetes</taxon>
        <taxon>Hymenochaetales</taxon>
        <taxon>Rickenellaceae</taxon>
        <taxon>Rickenella</taxon>
    </lineage>
</organism>
<dbReference type="EMBL" id="ML170169">
    <property type="protein sequence ID" value="TDL23857.1"/>
    <property type="molecule type" value="Genomic_DNA"/>
</dbReference>